<feature type="chain" id="PRO_5004778818" description="Unique cartilage matrix-associated protein" evidence="11">
    <location>
        <begin position="26"/>
        <end position="137"/>
    </location>
</feature>
<evidence type="ECO:0000256" key="1">
    <source>
        <dbReference type="ARBA" id="ARBA00002111"/>
    </source>
</evidence>
<evidence type="ECO:0000256" key="5">
    <source>
        <dbReference type="ARBA" id="ARBA00022525"/>
    </source>
</evidence>
<evidence type="ECO:0000256" key="7">
    <source>
        <dbReference type="ARBA" id="ARBA00022641"/>
    </source>
</evidence>
<sequence length="137" mass="16976">MRWKQIFLSCLAIVFTLAILKEVESAAVRTDRGVKPEEKEPVPRQVFVTESDASRFFKRRTVRSVRSRNEYNAENRQRLTVDERRKENHEEQLHEWENYVEEERDEQYERTREKTESWREWHYDGLYPSYQYNRHVY</sequence>
<name>V9LEV8_CALMI</name>
<evidence type="ECO:0000256" key="11">
    <source>
        <dbReference type="SAM" id="SignalP"/>
    </source>
</evidence>
<keyword evidence="8 11" id="KW-0732">Signal</keyword>
<comment type="function">
    <text evidence="1">May be involved in the negative control of osteogenic differentiation of osteochondrogenic precursor cells in peripheral zones of fetal cartilage and at the cartilage-bone interface.</text>
</comment>
<dbReference type="PANTHER" id="PTHR28647:SF2">
    <property type="entry name" value="UNIQUE CARTILAGE MATRIX-ASSOCIATED PROTEIN"/>
    <property type="match status" value="1"/>
</dbReference>
<reference evidence="12" key="1">
    <citation type="journal article" date="2014" name="Nature">
        <title>Elephant shark genome provides unique insights into gnathostome evolution.</title>
        <authorList>
            <consortium name="International Elephant Shark Genome Sequencing Consortium"/>
            <person name="Venkatesh B."/>
            <person name="Lee A.P."/>
            <person name="Ravi V."/>
            <person name="Maurya A.K."/>
            <person name="Lian M.M."/>
            <person name="Swann J.B."/>
            <person name="Ohta Y."/>
            <person name="Flajnik M.F."/>
            <person name="Sutoh Y."/>
            <person name="Kasahara M."/>
            <person name="Hoon S."/>
            <person name="Gangu V."/>
            <person name="Roy S.W."/>
            <person name="Irimia M."/>
            <person name="Korzh V."/>
            <person name="Kondrychyn I."/>
            <person name="Lim Z.W."/>
            <person name="Tay B.H."/>
            <person name="Tohari S."/>
            <person name="Kong K.W."/>
            <person name="Ho S."/>
            <person name="Lorente-Galdos B."/>
            <person name="Quilez J."/>
            <person name="Marques-Bonet T."/>
            <person name="Raney B.J."/>
            <person name="Ingham P.W."/>
            <person name="Tay A."/>
            <person name="Hillier L.W."/>
            <person name="Minx P."/>
            <person name="Boehm T."/>
            <person name="Wilson R.K."/>
            <person name="Brenner S."/>
            <person name="Warren W.C."/>
        </authorList>
    </citation>
    <scope>NUCLEOTIDE SEQUENCE</scope>
    <source>
        <tissue evidence="12">Brain</tissue>
    </source>
</reference>
<keyword evidence="5" id="KW-0964">Secreted</keyword>
<comment type="subcellular location">
    <subcellularLocation>
        <location evidence="2">Secreted</location>
        <location evidence="2">Extracellular space</location>
        <location evidence="2">Extracellular matrix</location>
    </subcellularLocation>
</comment>
<evidence type="ECO:0000256" key="10">
    <source>
        <dbReference type="SAM" id="MobiDB-lite"/>
    </source>
</evidence>
<dbReference type="EMBL" id="JW878246">
    <property type="protein sequence ID" value="AFP10763.1"/>
    <property type="molecule type" value="mRNA"/>
</dbReference>
<dbReference type="KEGG" id="cmk:121849199"/>
<dbReference type="GO" id="GO:0031012">
    <property type="term" value="C:extracellular matrix"/>
    <property type="evidence" value="ECO:0007669"/>
    <property type="project" value="TreeGrafter"/>
</dbReference>
<dbReference type="GO" id="GO:0048706">
    <property type="term" value="P:embryonic skeletal system development"/>
    <property type="evidence" value="ECO:0007669"/>
    <property type="project" value="TreeGrafter"/>
</dbReference>
<protein>
    <recommendedName>
        <fullName evidence="4">Unique cartilage matrix-associated protein</fullName>
    </recommendedName>
</protein>
<evidence type="ECO:0000256" key="8">
    <source>
        <dbReference type="ARBA" id="ARBA00022729"/>
    </source>
</evidence>
<evidence type="ECO:0000256" key="3">
    <source>
        <dbReference type="ARBA" id="ARBA00011000"/>
    </source>
</evidence>
<dbReference type="OrthoDB" id="8907123at2759"/>
<dbReference type="RefSeq" id="XP_042191204.1">
    <property type="nucleotide sequence ID" value="XM_042335270.1"/>
</dbReference>
<accession>V9LEV8</accession>
<keyword evidence="7" id="KW-0765">Sulfation</keyword>
<dbReference type="Pfam" id="PF17085">
    <property type="entry name" value="UCMA"/>
    <property type="match status" value="1"/>
</dbReference>
<feature type="region of interest" description="Disordered" evidence="10">
    <location>
        <begin position="73"/>
        <end position="92"/>
    </location>
</feature>
<dbReference type="PANTHER" id="PTHR28647">
    <property type="entry name" value="UNIQUE CARTILAGE MATRIX-ASSOCIATED PROTEIN"/>
    <property type="match status" value="1"/>
</dbReference>
<dbReference type="GO" id="GO:0045667">
    <property type="term" value="P:regulation of osteoblast differentiation"/>
    <property type="evidence" value="ECO:0007669"/>
    <property type="project" value="InterPro"/>
</dbReference>
<evidence type="ECO:0000256" key="4">
    <source>
        <dbReference type="ARBA" id="ARBA00013765"/>
    </source>
</evidence>
<keyword evidence="9" id="KW-0175">Coiled coil</keyword>
<proteinExistence type="evidence at transcript level"/>
<evidence type="ECO:0000313" key="12">
    <source>
        <dbReference type="EMBL" id="AFP10763.1"/>
    </source>
</evidence>
<organism evidence="12">
    <name type="scientific">Callorhinchus milii</name>
    <name type="common">Ghost shark</name>
    <dbReference type="NCBI Taxonomy" id="7868"/>
    <lineage>
        <taxon>Eukaryota</taxon>
        <taxon>Metazoa</taxon>
        <taxon>Chordata</taxon>
        <taxon>Craniata</taxon>
        <taxon>Vertebrata</taxon>
        <taxon>Chondrichthyes</taxon>
        <taxon>Holocephali</taxon>
        <taxon>Chimaeriformes</taxon>
        <taxon>Callorhinchidae</taxon>
        <taxon>Callorhinchus</taxon>
    </lineage>
</organism>
<evidence type="ECO:0000256" key="6">
    <source>
        <dbReference type="ARBA" id="ARBA00022530"/>
    </source>
</evidence>
<dbReference type="CTD" id="100037325"/>
<comment type="similarity">
    <text evidence="3">Belongs to the UCMA family.</text>
</comment>
<keyword evidence="6" id="KW-0272">Extracellular matrix</keyword>
<feature type="signal peptide" evidence="11">
    <location>
        <begin position="1"/>
        <end position="25"/>
    </location>
</feature>
<evidence type="ECO:0000256" key="2">
    <source>
        <dbReference type="ARBA" id="ARBA00004498"/>
    </source>
</evidence>
<dbReference type="InterPro" id="IPR031386">
    <property type="entry name" value="UCMA"/>
</dbReference>
<dbReference type="GeneID" id="121849199"/>
<evidence type="ECO:0000256" key="9">
    <source>
        <dbReference type="ARBA" id="ARBA00023054"/>
    </source>
</evidence>
<dbReference type="AlphaFoldDB" id="V9LEV8"/>